<evidence type="ECO:0000313" key="5">
    <source>
        <dbReference type="Proteomes" id="UP000184533"/>
    </source>
</evidence>
<dbReference type="EMBL" id="FQVC01000002">
    <property type="protein sequence ID" value="SHE65413.1"/>
    <property type="molecule type" value="Genomic_DNA"/>
</dbReference>
<keyword evidence="4" id="KW-1185">Reference proteome</keyword>
<evidence type="ECO:0000256" key="1">
    <source>
        <dbReference type="SAM" id="Phobius"/>
    </source>
</evidence>
<reference evidence="3 5" key="2">
    <citation type="submission" date="2016-11" db="EMBL/GenBank/DDBJ databases">
        <authorList>
            <person name="Jaros S."/>
            <person name="Januszkiewicz K."/>
            <person name="Wedrychowicz H."/>
        </authorList>
    </citation>
    <scope>NUCLEOTIDE SEQUENCE [LARGE SCALE GENOMIC DNA]</scope>
    <source>
        <strain evidence="3 5">DSM 17137</strain>
    </source>
</reference>
<evidence type="ECO:0000313" key="4">
    <source>
        <dbReference type="Proteomes" id="UP000033608"/>
    </source>
</evidence>
<dbReference type="STRING" id="1121477.SAMN02745223_00801"/>
<sequence>MESDAIVGESKCDSRGGSFQLRRIDVFAIVLHFFFGFALAYVTRGNMSLAGNSWLLHPVQHGETRQLFRFPVLGHMQ</sequence>
<evidence type="ECO:0000313" key="2">
    <source>
        <dbReference type="EMBL" id="KKB77304.1"/>
    </source>
</evidence>
<keyword evidence="1" id="KW-1133">Transmembrane helix</keyword>
<dbReference type="AlphaFoldDB" id="A0A0F5L525"/>
<protein>
    <submittedName>
        <fullName evidence="2">Uncharacterized protein</fullName>
    </submittedName>
</protein>
<name>A0A0F5L525_9HYPH</name>
<evidence type="ECO:0000313" key="3">
    <source>
        <dbReference type="EMBL" id="SHE65413.1"/>
    </source>
</evidence>
<proteinExistence type="predicted"/>
<dbReference type="EMBL" id="LAJF01000137">
    <property type="protein sequence ID" value="KKB77304.1"/>
    <property type="molecule type" value="Genomic_DNA"/>
</dbReference>
<dbReference type="Proteomes" id="UP000033608">
    <property type="component" value="Unassembled WGS sequence"/>
</dbReference>
<organism evidence="2 4">
    <name type="scientific">Devosia limi DSM 17137</name>
    <dbReference type="NCBI Taxonomy" id="1121477"/>
    <lineage>
        <taxon>Bacteria</taxon>
        <taxon>Pseudomonadati</taxon>
        <taxon>Pseudomonadota</taxon>
        <taxon>Alphaproteobacteria</taxon>
        <taxon>Hyphomicrobiales</taxon>
        <taxon>Devosiaceae</taxon>
        <taxon>Devosia</taxon>
    </lineage>
</organism>
<keyword evidence="1" id="KW-0472">Membrane</keyword>
<gene>
    <name evidence="3" type="ORF">SAMN02745223_00801</name>
    <name evidence="2" type="ORF">VW29_18225</name>
</gene>
<accession>A0A0F5L525</accession>
<reference evidence="2 4" key="1">
    <citation type="submission" date="2015-03" db="EMBL/GenBank/DDBJ databases">
        <authorList>
            <person name="Hassan Y.I."/>
            <person name="Lepp D."/>
            <person name="Zhou T."/>
        </authorList>
    </citation>
    <scope>NUCLEOTIDE SEQUENCE [LARGE SCALE GENOMIC DNA]</scope>
    <source>
        <strain evidence="2 4">DSM 17137</strain>
    </source>
</reference>
<feature type="transmembrane region" description="Helical" evidence="1">
    <location>
        <begin position="24"/>
        <end position="43"/>
    </location>
</feature>
<keyword evidence="1" id="KW-0812">Transmembrane</keyword>
<dbReference type="Proteomes" id="UP000184533">
    <property type="component" value="Unassembled WGS sequence"/>
</dbReference>
<dbReference type="PATRIC" id="fig|1121477.3.peg.404"/>